<evidence type="ECO:0000313" key="3">
    <source>
        <dbReference type="Proteomes" id="UP000295696"/>
    </source>
</evidence>
<comment type="caution">
    <text evidence="2">The sequence shown here is derived from an EMBL/GenBank/DDBJ whole genome shotgun (WGS) entry which is preliminary data.</text>
</comment>
<name>A0A4R3JJG5_9RHOB</name>
<keyword evidence="1" id="KW-0732">Signal</keyword>
<evidence type="ECO:0000313" key="2">
    <source>
        <dbReference type="EMBL" id="TCS66393.1"/>
    </source>
</evidence>
<dbReference type="Pfam" id="PF06082">
    <property type="entry name" value="YjbH"/>
    <property type="match status" value="1"/>
</dbReference>
<dbReference type="RefSeq" id="WP_132242429.1">
    <property type="nucleotide sequence ID" value="NZ_SLZU01000002.1"/>
</dbReference>
<dbReference type="AlphaFoldDB" id="A0A4R3JJG5"/>
<protein>
    <submittedName>
        <fullName evidence="2">Exopolysaccharide biosynthesis protein YbjH</fullName>
    </submittedName>
</protein>
<reference evidence="2 3" key="1">
    <citation type="submission" date="2019-03" db="EMBL/GenBank/DDBJ databases">
        <title>Genomic Encyclopedia of Type Strains, Phase IV (KMG-IV): sequencing the most valuable type-strain genomes for metagenomic binning, comparative biology and taxonomic classification.</title>
        <authorList>
            <person name="Goeker M."/>
        </authorList>
    </citation>
    <scope>NUCLEOTIDE SEQUENCE [LARGE SCALE GENOMIC DNA]</scope>
    <source>
        <strain evidence="2 3">DSM 104836</strain>
    </source>
</reference>
<organism evidence="2 3">
    <name type="scientific">Primorskyibacter sedentarius</name>
    <dbReference type="NCBI Taxonomy" id="745311"/>
    <lineage>
        <taxon>Bacteria</taxon>
        <taxon>Pseudomonadati</taxon>
        <taxon>Pseudomonadota</taxon>
        <taxon>Alphaproteobacteria</taxon>
        <taxon>Rhodobacterales</taxon>
        <taxon>Roseobacteraceae</taxon>
        <taxon>Primorskyibacter</taxon>
    </lineage>
</organism>
<dbReference type="EMBL" id="SLZU01000002">
    <property type="protein sequence ID" value="TCS66393.1"/>
    <property type="molecule type" value="Genomic_DNA"/>
</dbReference>
<sequence length="709" mass="77402">MTQPGTALKPGPWRRRTLHTSSVIALLTALPTTLAQAQEIPGYNLYGSPGLIDMPTAGPAPDATLGVTVSRFGDNTRTTLNFQIAPRLSGSFRYSAIDNFPAPGNVDGRYFDRSFDLRYELLTETPNRPAITVGLQDFIGTGLYGGEYLVATKELFPGLRVTGGLGWGRLGSFGDIGSTGNRPDELLGEGGIPTYDRWFRGDVAPFGGVSYSPNKNLSFKLEYSSDDYAQESTTGEFDKKSPWNYGIDYRFNNGTQLSLYHVYGSEIGAQVTLFTNPKHAQVPGGSETAPLPVAVRSPAAAQDLGWTTDSASTTANAKTALKTSLEREGLVFEGLALEPRRATVRLRNPKYGATPQAIGRTARAMSRVLPGSIEEFVIVPVVNGMALSAVSIRRSDLETLENDAATEILARTRILDGYNMAPDPEAGIYPRFTWSLSPYVALSAFDPDNPVRADAGLRLGSDIRILPNVVLSGAVTKKLGGNLDEVTREDPSGLPRVRTDYAKYSKEGDPAIEHLTASVYGRPATDLYSRVTVGYLEQMYAGVSGELLWKKVDSPLALGVEMNFVKQRDFDQMFGLRDYEVATGHASAYYDFGNGFHGQLDVGRYLAGDYGATVALDREFANGWRVGAYATFTDVSYDDFGEGSFDKGIRLSIPLGWVLGQPSRQANNAEIKSLTRDGGARLNVDGRLYEQVRDYHRPEMAMTWGRFWR</sequence>
<keyword evidence="3" id="KW-1185">Reference proteome</keyword>
<gene>
    <name evidence="2" type="ORF">EDD52_102210</name>
</gene>
<dbReference type="Proteomes" id="UP000295696">
    <property type="component" value="Unassembled WGS sequence"/>
</dbReference>
<accession>A0A4R3JJG5</accession>
<feature type="signal peptide" evidence="1">
    <location>
        <begin position="1"/>
        <end position="37"/>
    </location>
</feature>
<proteinExistence type="predicted"/>
<feature type="chain" id="PRO_5020463600" evidence="1">
    <location>
        <begin position="38"/>
        <end position="709"/>
    </location>
</feature>
<evidence type="ECO:0000256" key="1">
    <source>
        <dbReference type="SAM" id="SignalP"/>
    </source>
</evidence>
<dbReference type="InterPro" id="IPR010344">
    <property type="entry name" value="YbjH"/>
</dbReference>
<dbReference type="OrthoDB" id="19542at2"/>